<proteinExistence type="predicted"/>
<dbReference type="Proteomes" id="UP001287356">
    <property type="component" value="Unassembled WGS sequence"/>
</dbReference>
<keyword evidence="2" id="KW-1185">Reference proteome</keyword>
<evidence type="ECO:0000313" key="1">
    <source>
        <dbReference type="EMBL" id="KAK3380381.1"/>
    </source>
</evidence>
<reference evidence="1" key="2">
    <citation type="submission" date="2023-06" db="EMBL/GenBank/DDBJ databases">
        <authorList>
            <consortium name="Lawrence Berkeley National Laboratory"/>
            <person name="Haridas S."/>
            <person name="Hensen N."/>
            <person name="Bonometti L."/>
            <person name="Westerberg I."/>
            <person name="Brannstrom I.O."/>
            <person name="Guillou S."/>
            <person name="Cros-Aarteil S."/>
            <person name="Calhoun S."/>
            <person name="Kuo A."/>
            <person name="Mondo S."/>
            <person name="Pangilinan J."/>
            <person name="Riley R."/>
            <person name="Labutti K."/>
            <person name="Andreopoulos B."/>
            <person name="Lipzen A."/>
            <person name="Chen C."/>
            <person name="Yanf M."/>
            <person name="Daum C."/>
            <person name="Ng V."/>
            <person name="Clum A."/>
            <person name="Steindorff A."/>
            <person name="Ohm R."/>
            <person name="Martin F."/>
            <person name="Silar P."/>
            <person name="Natvig D."/>
            <person name="Lalanne C."/>
            <person name="Gautier V."/>
            <person name="Ament-Velasquez S.L."/>
            <person name="Kruys A."/>
            <person name="Hutchinson M.I."/>
            <person name="Powell A.J."/>
            <person name="Barry K."/>
            <person name="Miller A.N."/>
            <person name="Grigoriev I.V."/>
            <person name="Debuchy R."/>
            <person name="Gladieux P."/>
            <person name="Thoren M.H."/>
            <person name="Johannesson H."/>
        </authorList>
    </citation>
    <scope>NUCLEOTIDE SEQUENCE</scope>
    <source>
        <strain evidence="1">CBS 958.72</strain>
    </source>
</reference>
<dbReference type="EMBL" id="JAULSN010000002">
    <property type="protein sequence ID" value="KAK3380381.1"/>
    <property type="molecule type" value="Genomic_DNA"/>
</dbReference>
<gene>
    <name evidence="1" type="ORF">B0T24DRAFT_192430</name>
</gene>
<sequence>MPIHSSPGCEGQSLLSARQVLSCTTANPGARKFALRPVPPNRPIPGQWLDKKSFPSSSRRQLFPSEFFSHLPAPSRRPDKFISDRLLLLFEFLGLPPFLTAVSFPSHVVGFSHLSLSVLFIGHLLSASSSSSSSSRLSGCYRCAISSHVGVSQTSNWHRLLSSSYGDASSSPSSSVLLANRLFLSVFCKLNSFSSLPLRARQICPSPSEEARRFESKRPLNLLSTAATPRHGQQAIATGRETISSRLSCLSFASLSRPSQLRRRLSNFSSRLAGI</sequence>
<reference evidence="1" key="1">
    <citation type="journal article" date="2023" name="Mol. Phylogenet. Evol.">
        <title>Genome-scale phylogeny and comparative genomics of the fungal order Sordariales.</title>
        <authorList>
            <person name="Hensen N."/>
            <person name="Bonometti L."/>
            <person name="Westerberg I."/>
            <person name="Brannstrom I.O."/>
            <person name="Guillou S."/>
            <person name="Cros-Aarteil S."/>
            <person name="Calhoun S."/>
            <person name="Haridas S."/>
            <person name="Kuo A."/>
            <person name="Mondo S."/>
            <person name="Pangilinan J."/>
            <person name="Riley R."/>
            <person name="LaButti K."/>
            <person name="Andreopoulos B."/>
            <person name="Lipzen A."/>
            <person name="Chen C."/>
            <person name="Yan M."/>
            <person name="Daum C."/>
            <person name="Ng V."/>
            <person name="Clum A."/>
            <person name="Steindorff A."/>
            <person name="Ohm R.A."/>
            <person name="Martin F."/>
            <person name="Silar P."/>
            <person name="Natvig D.O."/>
            <person name="Lalanne C."/>
            <person name="Gautier V."/>
            <person name="Ament-Velasquez S.L."/>
            <person name="Kruys A."/>
            <person name="Hutchinson M.I."/>
            <person name="Powell A.J."/>
            <person name="Barry K."/>
            <person name="Miller A.N."/>
            <person name="Grigoriev I.V."/>
            <person name="Debuchy R."/>
            <person name="Gladieux P."/>
            <person name="Hiltunen Thoren M."/>
            <person name="Johannesson H."/>
        </authorList>
    </citation>
    <scope>NUCLEOTIDE SEQUENCE</scope>
    <source>
        <strain evidence="1">CBS 958.72</strain>
    </source>
</reference>
<comment type="caution">
    <text evidence="1">The sequence shown here is derived from an EMBL/GenBank/DDBJ whole genome shotgun (WGS) entry which is preliminary data.</text>
</comment>
<accession>A0AAE0NFB5</accession>
<dbReference type="AlphaFoldDB" id="A0AAE0NFB5"/>
<name>A0AAE0NFB5_9PEZI</name>
<protein>
    <submittedName>
        <fullName evidence="1">Uncharacterized protein</fullName>
    </submittedName>
</protein>
<organism evidence="1 2">
    <name type="scientific">Lasiosphaeria ovina</name>
    <dbReference type="NCBI Taxonomy" id="92902"/>
    <lineage>
        <taxon>Eukaryota</taxon>
        <taxon>Fungi</taxon>
        <taxon>Dikarya</taxon>
        <taxon>Ascomycota</taxon>
        <taxon>Pezizomycotina</taxon>
        <taxon>Sordariomycetes</taxon>
        <taxon>Sordariomycetidae</taxon>
        <taxon>Sordariales</taxon>
        <taxon>Lasiosphaeriaceae</taxon>
        <taxon>Lasiosphaeria</taxon>
    </lineage>
</organism>
<evidence type="ECO:0000313" key="2">
    <source>
        <dbReference type="Proteomes" id="UP001287356"/>
    </source>
</evidence>